<dbReference type="InterPro" id="IPR027417">
    <property type="entry name" value="P-loop_NTPase"/>
</dbReference>
<dbReference type="AlphaFoldDB" id="K0RCA1"/>
<feature type="region of interest" description="Disordered" evidence="1">
    <location>
        <begin position="1"/>
        <end position="30"/>
    </location>
</feature>
<evidence type="ECO:0000256" key="1">
    <source>
        <dbReference type="SAM" id="MobiDB-lite"/>
    </source>
</evidence>
<reference evidence="2 3" key="1">
    <citation type="journal article" date="2012" name="Genome Biol.">
        <title>Genome and low-iron response of an oceanic diatom adapted to chronic iron limitation.</title>
        <authorList>
            <person name="Lommer M."/>
            <person name="Specht M."/>
            <person name="Roy A.S."/>
            <person name="Kraemer L."/>
            <person name="Andreson R."/>
            <person name="Gutowska M.A."/>
            <person name="Wolf J."/>
            <person name="Bergner S.V."/>
            <person name="Schilhabel M.B."/>
            <person name="Klostermeier U.C."/>
            <person name="Beiko R.G."/>
            <person name="Rosenstiel P."/>
            <person name="Hippler M."/>
            <person name="Laroche J."/>
        </authorList>
    </citation>
    <scope>NUCLEOTIDE SEQUENCE [LARGE SCALE GENOMIC DNA]</scope>
    <source>
        <strain evidence="2 3">CCMP1005</strain>
    </source>
</reference>
<evidence type="ECO:0000313" key="3">
    <source>
        <dbReference type="Proteomes" id="UP000266841"/>
    </source>
</evidence>
<dbReference type="InterPro" id="IPR000048">
    <property type="entry name" value="IQ_motif_EF-hand-BS"/>
</dbReference>
<feature type="compositionally biased region" description="Basic and acidic residues" evidence="1">
    <location>
        <begin position="1"/>
        <end position="14"/>
    </location>
</feature>
<dbReference type="SUPFAM" id="SSF52540">
    <property type="entry name" value="P-loop containing nucleoside triphosphate hydrolases"/>
    <property type="match status" value="1"/>
</dbReference>
<feature type="compositionally biased region" description="Polar residues" evidence="1">
    <location>
        <begin position="17"/>
        <end position="26"/>
    </location>
</feature>
<feature type="region of interest" description="Disordered" evidence="1">
    <location>
        <begin position="312"/>
        <end position="337"/>
    </location>
</feature>
<sequence>MDRGWKPRIPDRRTSARHQQMSTKATTARARLQPDYEADLRWGATKYRDGQTSATVYPRGPPRRDRSLPRAQTHAGRATRANPVHDPNRRISARAATTLGAARFGRNDINHFQGRSHGSLDRKAQRLGRRSGKIPAPGRALNPAATYGAVRFQTKSLRHVGEGAKFVLVTGEVAVPIEELKDFLSIPDHTLVFHKAPALKVLSQADAATTIQRRARGFLARAMGRRQQAAAITLQRSARGLLARAMGRRQQAAAITLQRHARGIAIRAKAGHHARCAGHPQVQGSEPWRASDAGGGHRAVFLDSKIVGSTPNDSPKVVRSVGSVGSEPTRCSEGEGGDDTFLHDGDWVHVVPEDIPPIPTTPQGRVIFTRLTLDQVDLVPDGNLKGIMHSSNYDNTTVAKAEDEARRSLIVRYFERQLKADRILTLYDSYNHNLLILRSEALMDCAQFTLSSDEKDMARARGFTRLWDWDYDEDADKQHYRRYFVRDKFSWE</sequence>
<evidence type="ECO:0000313" key="2">
    <source>
        <dbReference type="EMBL" id="EJK51353.1"/>
    </source>
</evidence>
<gene>
    <name evidence="2" type="ORF">THAOC_29479</name>
</gene>
<proteinExistence type="predicted"/>
<accession>K0RCA1</accession>
<feature type="region of interest" description="Disordered" evidence="1">
    <location>
        <begin position="50"/>
        <end position="85"/>
    </location>
</feature>
<dbReference type="PROSITE" id="PS50096">
    <property type="entry name" value="IQ"/>
    <property type="match status" value="2"/>
</dbReference>
<dbReference type="EMBL" id="AGNL01041773">
    <property type="protein sequence ID" value="EJK51353.1"/>
    <property type="molecule type" value="Genomic_DNA"/>
</dbReference>
<protein>
    <submittedName>
        <fullName evidence="2">Uncharacterized protein</fullName>
    </submittedName>
</protein>
<dbReference type="Gene3D" id="1.20.5.190">
    <property type="match status" value="1"/>
</dbReference>
<dbReference type="SMART" id="SM00015">
    <property type="entry name" value="IQ"/>
    <property type="match status" value="3"/>
</dbReference>
<keyword evidence="3" id="KW-1185">Reference proteome</keyword>
<dbReference type="Proteomes" id="UP000266841">
    <property type="component" value="Unassembled WGS sequence"/>
</dbReference>
<dbReference type="Pfam" id="PF00612">
    <property type="entry name" value="IQ"/>
    <property type="match status" value="2"/>
</dbReference>
<comment type="caution">
    <text evidence="2">The sequence shown here is derived from an EMBL/GenBank/DDBJ whole genome shotgun (WGS) entry which is preliminary data.</text>
</comment>
<name>K0RCA1_THAOC</name>
<feature type="region of interest" description="Disordered" evidence="1">
    <location>
        <begin position="109"/>
        <end position="134"/>
    </location>
</feature>
<organism evidence="2 3">
    <name type="scientific">Thalassiosira oceanica</name>
    <name type="common">Marine diatom</name>
    <dbReference type="NCBI Taxonomy" id="159749"/>
    <lineage>
        <taxon>Eukaryota</taxon>
        <taxon>Sar</taxon>
        <taxon>Stramenopiles</taxon>
        <taxon>Ochrophyta</taxon>
        <taxon>Bacillariophyta</taxon>
        <taxon>Coscinodiscophyceae</taxon>
        <taxon>Thalassiosirophycidae</taxon>
        <taxon>Thalassiosirales</taxon>
        <taxon>Thalassiosiraceae</taxon>
        <taxon>Thalassiosira</taxon>
    </lineage>
</organism>